<accession>A0A0A9AVZ5</accession>
<reference evidence="2" key="1">
    <citation type="submission" date="2014-09" db="EMBL/GenBank/DDBJ databases">
        <authorList>
            <person name="Magalhaes I.L.F."/>
            <person name="Oliveira U."/>
            <person name="Santos F.R."/>
            <person name="Vidigal T.H.D.A."/>
            <person name="Brescovit A.D."/>
            <person name="Santos A.J."/>
        </authorList>
    </citation>
    <scope>NUCLEOTIDE SEQUENCE</scope>
    <source>
        <tissue evidence="2">Shoot tissue taken approximately 20 cm above the soil surface</tissue>
    </source>
</reference>
<sequence length="30" mass="2997">MRQGEGRSTCGGQEGPWCSGSGRKGEAGGN</sequence>
<name>A0A0A9AVZ5_ARUDO</name>
<feature type="region of interest" description="Disordered" evidence="1">
    <location>
        <begin position="1"/>
        <end position="30"/>
    </location>
</feature>
<dbReference type="AlphaFoldDB" id="A0A0A9AVZ5"/>
<protein>
    <submittedName>
        <fullName evidence="2">Uncharacterized protein</fullName>
    </submittedName>
</protein>
<evidence type="ECO:0000313" key="2">
    <source>
        <dbReference type="EMBL" id="JAD55301.1"/>
    </source>
</evidence>
<evidence type="ECO:0000256" key="1">
    <source>
        <dbReference type="SAM" id="MobiDB-lite"/>
    </source>
</evidence>
<dbReference type="EMBL" id="GBRH01242594">
    <property type="protein sequence ID" value="JAD55301.1"/>
    <property type="molecule type" value="Transcribed_RNA"/>
</dbReference>
<proteinExistence type="predicted"/>
<organism evidence="2">
    <name type="scientific">Arundo donax</name>
    <name type="common">Giant reed</name>
    <name type="synonym">Donax arundinaceus</name>
    <dbReference type="NCBI Taxonomy" id="35708"/>
    <lineage>
        <taxon>Eukaryota</taxon>
        <taxon>Viridiplantae</taxon>
        <taxon>Streptophyta</taxon>
        <taxon>Embryophyta</taxon>
        <taxon>Tracheophyta</taxon>
        <taxon>Spermatophyta</taxon>
        <taxon>Magnoliopsida</taxon>
        <taxon>Liliopsida</taxon>
        <taxon>Poales</taxon>
        <taxon>Poaceae</taxon>
        <taxon>PACMAD clade</taxon>
        <taxon>Arundinoideae</taxon>
        <taxon>Arundineae</taxon>
        <taxon>Arundo</taxon>
    </lineage>
</organism>
<reference evidence="2" key="2">
    <citation type="journal article" date="2015" name="Data Brief">
        <title>Shoot transcriptome of the giant reed, Arundo donax.</title>
        <authorList>
            <person name="Barrero R.A."/>
            <person name="Guerrero F.D."/>
            <person name="Moolhuijzen P."/>
            <person name="Goolsby J.A."/>
            <person name="Tidwell J."/>
            <person name="Bellgard S.E."/>
            <person name="Bellgard M.I."/>
        </authorList>
    </citation>
    <scope>NUCLEOTIDE SEQUENCE</scope>
    <source>
        <tissue evidence="2">Shoot tissue taken approximately 20 cm above the soil surface</tissue>
    </source>
</reference>